<evidence type="ECO:0000313" key="3">
    <source>
        <dbReference type="Proteomes" id="UP001550739"/>
    </source>
</evidence>
<dbReference type="EMBL" id="JBEZVE010000025">
    <property type="protein sequence ID" value="MEU3786061.1"/>
    <property type="molecule type" value="Genomic_DNA"/>
</dbReference>
<sequence length="238" mass="25975">MAFDLHSRRSRADENFTTRCGRPEHPSWLDESLAGKATYIGRRFFLQSGHGDRADEAGEVIHEGILTKRADDDFVLHGRGGFRRARQLERGDHEASVAFVPPISIAGRTVRAFREGMSGEIGFELPETRKSTAEGHAAIPGHGLMGREAVLADKPGPRGADRGEADGRLMGVTTSRKYRYCFLRMPALRPIDVQQAGPATEVIVGRGNPGGAERRIRVTVAPAPCRAGHRRRGFGSAI</sequence>
<dbReference type="RefSeq" id="WP_334581838.1">
    <property type="nucleotide sequence ID" value="NZ_JBEZVE010000025.1"/>
</dbReference>
<evidence type="ECO:0000313" key="2">
    <source>
        <dbReference type="EMBL" id="MEU3786061.1"/>
    </source>
</evidence>
<protein>
    <submittedName>
        <fullName evidence="2">Uncharacterized protein</fullName>
    </submittedName>
</protein>
<proteinExistence type="predicted"/>
<name>A0ABV2ZU22_9ACTN</name>
<feature type="region of interest" description="Disordered" evidence="1">
    <location>
        <begin position="1"/>
        <end position="24"/>
    </location>
</feature>
<gene>
    <name evidence="2" type="ORF">AB0E89_36920</name>
</gene>
<comment type="caution">
    <text evidence="2">The sequence shown here is derived from an EMBL/GenBank/DDBJ whole genome shotgun (WGS) entry which is preliminary data.</text>
</comment>
<evidence type="ECO:0000256" key="1">
    <source>
        <dbReference type="SAM" id="MobiDB-lite"/>
    </source>
</evidence>
<dbReference type="Proteomes" id="UP001550739">
    <property type="component" value="Unassembled WGS sequence"/>
</dbReference>
<reference evidence="2 3" key="1">
    <citation type="submission" date="2024-06" db="EMBL/GenBank/DDBJ databases">
        <title>The Natural Products Discovery Center: Release of the First 8490 Sequenced Strains for Exploring Actinobacteria Biosynthetic Diversity.</title>
        <authorList>
            <person name="Kalkreuter E."/>
            <person name="Kautsar S.A."/>
            <person name="Yang D."/>
            <person name="Bader C.D."/>
            <person name="Teijaro C.N."/>
            <person name="Fluegel L."/>
            <person name="Davis C.M."/>
            <person name="Simpson J.R."/>
            <person name="Lauterbach L."/>
            <person name="Steele A.D."/>
            <person name="Gui C."/>
            <person name="Meng S."/>
            <person name="Li G."/>
            <person name="Viehrig K."/>
            <person name="Ye F."/>
            <person name="Su P."/>
            <person name="Kiefer A.F."/>
            <person name="Nichols A."/>
            <person name="Cepeda A.J."/>
            <person name="Yan W."/>
            <person name="Fan B."/>
            <person name="Jiang Y."/>
            <person name="Adhikari A."/>
            <person name="Zheng C.-J."/>
            <person name="Schuster L."/>
            <person name="Cowan T.M."/>
            <person name="Smanski M.J."/>
            <person name="Chevrette M.G."/>
            <person name="De Carvalho L.P.S."/>
            <person name="Shen B."/>
        </authorList>
    </citation>
    <scope>NUCLEOTIDE SEQUENCE [LARGE SCALE GENOMIC DNA]</scope>
    <source>
        <strain evidence="2 3">NPDC033843</strain>
    </source>
</reference>
<accession>A0ABV2ZU22</accession>
<organism evidence="2 3">
    <name type="scientific">Streptomyces sp. 900129855</name>
    <dbReference type="NCBI Taxonomy" id="3155129"/>
    <lineage>
        <taxon>Bacteria</taxon>
        <taxon>Bacillati</taxon>
        <taxon>Actinomycetota</taxon>
        <taxon>Actinomycetes</taxon>
        <taxon>Kitasatosporales</taxon>
        <taxon>Streptomycetaceae</taxon>
        <taxon>Streptomyces</taxon>
    </lineage>
</organism>
<keyword evidence="3" id="KW-1185">Reference proteome</keyword>